<proteinExistence type="predicted"/>
<accession>A0A7J7I2S9</accession>
<feature type="non-terminal residue" evidence="2">
    <location>
        <position position="254"/>
    </location>
</feature>
<evidence type="ECO:0000256" key="1">
    <source>
        <dbReference type="SAM" id="MobiDB-lite"/>
    </source>
</evidence>
<name>A0A7J7I2S9_CAMSI</name>
<dbReference type="EMBL" id="JACBKZ010000001">
    <property type="protein sequence ID" value="KAF5959320.1"/>
    <property type="molecule type" value="Genomic_DNA"/>
</dbReference>
<dbReference type="Proteomes" id="UP000593564">
    <property type="component" value="Unassembled WGS sequence"/>
</dbReference>
<sequence length="254" mass="28299">KSSSASSVTRKVAAILSLSALSKNLENFPGTAELYPCDNVDKEYEECKSTTPTSYDAKHCEKIRKTKSEVRLLDGVSPIGNLQLLQEQERWLEPGDLDDLDQEDFCDDGGGIQSIHGEDIDEGYFGGCQALAKFGDYGESDDFLDESLDGDDHNKNSISALQESNFDTESLQKKATAAGFDCPIDYLWHEREKDPRYCRISYEMYKKCLSEKETIARAQLQPVMMPNTEKIRKTKASCLERKSSSASSGSKSLV</sequence>
<evidence type="ECO:0000313" key="2">
    <source>
        <dbReference type="EMBL" id="KAF5959320.1"/>
    </source>
</evidence>
<comment type="caution">
    <text evidence="2">The sequence shown here is derived from an EMBL/GenBank/DDBJ whole genome shotgun (WGS) entry which is preliminary data.</text>
</comment>
<organism evidence="2 3">
    <name type="scientific">Camellia sinensis</name>
    <name type="common">Tea plant</name>
    <name type="synonym">Thea sinensis</name>
    <dbReference type="NCBI Taxonomy" id="4442"/>
    <lineage>
        <taxon>Eukaryota</taxon>
        <taxon>Viridiplantae</taxon>
        <taxon>Streptophyta</taxon>
        <taxon>Embryophyta</taxon>
        <taxon>Tracheophyta</taxon>
        <taxon>Spermatophyta</taxon>
        <taxon>Magnoliopsida</taxon>
        <taxon>eudicotyledons</taxon>
        <taxon>Gunneridae</taxon>
        <taxon>Pentapetalae</taxon>
        <taxon>asterids</taxon>
        <taxon>Ericales</taxon>
        <taxon>Theaceae</taxon>
        <taxon>Camellia</taxon>
    </lineage>
</organism>
<protein>
    <submittedName>
        <fullName evidence="2">Uncharacterized protein</fullName>
    </submittedName>
</protein>
<keyword evidence="3" id="KW-1185">Reference proteome</keyword>
<dbReference type="AlphaFoldDB" id="A0A7J7I2S9"/>
<feature type="compositionally biased region" description="Low complexity" evidence="1">
    <location>
        <begin position="244"/>
        <end position="254"/>
    </location>
</feature>
<feature type="region of interest" description="Disordered" evidence="1">
    <location>
        <begin position="226"/>
        <end position="254"/>
    </location>
</feature>
<reference evidence="2 3" key="2">
    <citation type="submission" date="2020-07" db="EMBL/GenBank/DDBJ databases">
        <title>Genome assembly of wild tea tree DASZ reveals pedigree and selection history of tea varieties.</title>
        <authorList>
            <person name="Zhang W."/>
        </authorList>
    </citation>
    <scope>NUCLEOTIDE SEQUENCE [LARGE SCALE GENOMIC DNA]</scope>
    <source>
        <strain evidence="3">cv. G240</strain>
        <tissue evidence="2">Leaf</tissue>
    </source>
</reference>
<reference evidence="3" key="1">
    <citation type="journal article" date="2020" name="Nat. Commun.">
        <title>Genome assembly of wild tea tree DASZ reveals pedigree and selection history of tea varieties.</title>
        <authorList>
            <person name="Zhang W."/>
            <person name="Zhang Y."/>
            <person name="Qiu H."/>
            <person name="Guo Y."/>
            <person name="Wan H."/>
            <person name="Zhang X."/>
            <person name="Scossa F."/>
            <person name="Alseekh S."/>
            <person name="Zhang Q."/>
            <person name="Wang P."/>
            <person name="Xu L."/>
            <person name="Schmidt M.H."/>
            <person name="Jia X."/>
            <person name="Li D."/>
            <person name="Zhu A."/>
            <person name="Guo F."/>
            <person name="Chen W."/>
            <person name="Ni D."/>
            <person name="Usadel B."/>
            <person name="Fernie A.R."/>
            <person name="Wen W."/>
        </authorList>
    </citation>
    <scope>NUCLEOTIDE SEQUENCE [LARGE SCALE GENOMIC DNA]</scope>
    <source>
        <strain evidence="3">cv. G240</strain>
    </source>
</reference>
<evidence type="ECO:0000313" key="3">
    <source>
        <dbReference type="Proteomes" id="UP000593564"/>
    </source>
</evidence>
<gene>
    <name evidence="2" type="ORF">HYC85_000529</name>
</gene>